<keyword evidence="1" id="KW-1133">Transmembrane helix</keyword>
<feature type="transmembrane region" description="Helical" evidence="1">
    <location>
        <begin position="259"/>
        <end position="277"/>
    </location>
</feature>
<feature type="transmembrane region" description="Helical" evidence="1">
    <location>
        <begin position="98"/>
        <end position="116"/>
    </location>
</feature>
<name>A0A5C7AKL4_9FLAO</name>
<keyword evidence="3" id="KW-0808">Transferase</keyword>
<dbReference type="Pfam" id="PF01757">
    <property type="entry name" value="Acyl_transf_3"/>
    <property type="match status" value="1"/>
</dbReference>
<evidence type="ECO:0000313" key="3">
    <source>
        <dbReference type="EMBL" id="TXE09276.1"/>
    </source>
</evidence>
<dbReference type="GO" id="GO:0016747">
    <property type="term" value="F:acyltransferase activity, transferring groups other than amino-acyl groups"/>
    <property type="evidence" value="ECO:0007669"/>
    <property type="project" value="InterPro"/>
</dbReference>
<dbReference type="EMBL" id="VORX01000002">
    <property type="protein sequence ID" value="TXE09276.1"/>
    <property type="molecule type" value="Genomic_DNA"/>
</dbReference>
<dbReference type="OrthoDB" id="290051at2"/>
<reference evidence="3 4" key="1">
    <citation type="submission" date="2019-08" db="EMBL/GenBank/DDBJ databases">
        <title>Genome sequence of Gelidibacter salicanalis IC162T.</title>
        <authorList>
            <person name="Bowman J.P."/>
        </authorList>
    </citation>
    <scope>NUCLEOTIDE SEQUENCE [LARGE SCALE GENOMIC DNA]</scope>
    <source>
        <strain evidence="3 4">IC162</strain>
    </source>
</reference>
<feature type="transmembrane region" description="Helical" evidence="1">
    <location>
        <begin position="231"/>
        <end position="247"/>
    </location>
</feature>
<keyword evidence="4" id="KW-1185">Reference proteome</keyword>
<dbReference type="InterPro" id="IPR050879">
    <property type="entry name" value="Acyltransferase_3"/>
</dbReference>
<proteinExistence type="predicted"/>
<evidence type="ECO:0000256" key="1">
    <source>
        <dbReference type="SAM" id="Phobius"/>
    </source>
</evidence>
<protein>
    <submittedName>
        <fullName evidence="3">Acyltransferase</fullName>
    </submittedName>
</protein>
<dbReference type="GO" id="GO:0016020">
    <property type="term" value="C:membrane"/>
    <property type="evidence" value="ECO:0007669"/>
    <property type="project" value="TreeGrafter"/>
</dbReference>
<keyword evidence="3" id="KW-0012">Acyltransferase</keyword>
<feature type="transmembrane region" description="Helical" evidence="1">
    <location>
        <begin position="21"/>
        <end position="38"/>
    </location>
</feature>
<evidence type="ECO:0000313" key="4">
    <source>
        <dbReference type="Proteomes" id="UP000321734"/>
    </source>
</evidence>
<sequence length="377" mass="44809">MLLLMYTKIMTAEKTRISILDGFRSIAILIVILYHFFSRWTPPNSQRSLYPYDDQFNYFSYGHLGVQFFFIISGFVIFFTLEKTDKFISFWKKRVIRLLPSMVAASILTFLIVYFFDINNLFPDSRSLTNLVFSLTFINPDLFNVIFNSDVSYVNGSYWSLWPEIQFYAFSSLLYFVKKEKFLWNFLLVSFILFFLNYFIQHTQGTNTFNIDVPHNFILWYRQWVTNGFNLIQYLHLFCLGILFYELYKNKKREKTSPLCIQISLLFLILFTIYSGIRLPIRIIYAMMIIAFIMFIYYPNNLKFLENSTITSIGKSSYFLYLIHENIGVLLIFSFGSAIMPLSILLPIIIIVSLILLSILFSNKIDKPINRWFKRYT</sequence>
<dbReference type="PANTHER" id="PTHR23028:SF53">
    <property type="entry name" value="ACYL_TRANSF_3 DOMAIN-CONTAINING PROTEIN"/>
    <property type="match status" value="1"/>
</dbReference>
<accession>A0A5C7AKL4</accession>
<comment type="caution">
    <text evidence="3">The sequence shown here is derived from an EMBL/GenBank/DDBJ whole genome shotgun (WGS) entry which is preliminary data.</text>
</comment>
<feature type="transmembrane region" description="Helical" evidence="1">
    <location>
        <begin position="158"/>
        <end position="177"/>
    </location>
</feature>
<feature type="transmembrane region" description="Helical" evidence="1">
    <location>
        <begin position="318"/>
        <end position="336"/>
    </location>
</feature>
<feature type="transmembrane region" description="Helical" evidence="1">
    <location>
        <begin position="182"/>
        <end position="200"/>
    </location>
</feature>
<evidence type="ECO:0000259" key="2">
    <source>
        <dbReference type="Pfam" id="PF01757"/>
    </source>
</evidence>
<gene>
    <name evidence="3" type="ORF">ES711_04935</name>
</gene>
<keyword evidence="1" id="KW-0472">Membrane</keyword>
<feature type="transmembrane region" description="Helical" evidence="1">
    <location>
        <begin position="58"/>
        <end position="78"/>
    </location>
</feature>
<dbReference type="Proteomes" id="UP000321734">
    <property type="component" value="Unassembled WGS sequence"/>
</dbReference>
<keyword evidence="1" id="KW-0812">Transmembrane</keyword>
<dbReference type="AlphaFoldDB" id="A0A5C7AKL4"/>
<dbReference type="PANTHER" id="PTHR23028">
    <property type="entry name" value="ACETYLTRANSFERASE"/>
    <property type="match status" value="1"/>
</dbReference>
<feature type="transmembrane region" description="Helical" evidence="1">
    <location>
        <begin position="342"/>
        <end position="361"/>
    </location>
</feature>
<organism evidence="3 4">
    <name type="scientific">Gelidibacter salicanalis</name>
    <dbReference type="NCBI Taxonomy" id="291193"/>
    <lineage>
        <taxon>Bacteria</taxon>
        <taxon>Pseudomonadati</taxon>
        <taxon>Bacteroidota</taxon>
        <taxon>Flavobacteriia</taxon>
        <taxon>Flavobacteriales</taxon>
        <taxon>Flavobacteriaceae</taxon>
        <taxon>Gelidibacter</taxon>
    </lineage>
</organism>
<feature type="transmembrane region" description="Helical" evidence="1">
    <location>
        <begin position="283"/>
        <end position="298"/>
    </location>
</feature>
<feature type="domain" description="Acyltransferase 3" evidence="2">
    <location>
        <begin position="19"/>
        <end position="361"/>
    </location>
</feature>
<dbReference type="GO" id="GO:0000271">
    <property type="term" value="P:polysaccharide biosynthetic process"/>
    <property type="evidence" value="ECO:0007669"/>
    <property type="project" value="TreeGrafter"/>
</dbReference>
<dbReference type="InterPro" id="IPR002656">
    <property type="entry name" value="Acyl_transf_3_dom"/>
</dbReference>